<dbReference type="RefSeq" id="YP_009790030.1">
    <property type="nucleotide sequence ID" value="NC_047821.1"/>
</dbReference>
<organism evidence="2 3">
    <name type="scientific">Marinomonas phage CPP1m</name>
    <dbReference type="NCBI Taxonomy" id="1965370"/>
    <lineage>
        <taxon>Viruses</taxon>
        <taxon>Duplodnaviria</taxon>
        <taxon>Heunggongvirae</taxon>
        <taxon>Uroviricota</taxon>
        <taxon>Caudoviricetes</taxon>
        <taxon>Autographivirales</taxon>
        <taxon>Autosignataviridae</taxon>
        <taxon>Colwellvirinae</taxon>
        <taxon>Murciavirus</taxon>
        <taxon>Murciavirus CPP1m</taxon>
    </lineage>
</organism>
<keyword evidence="3" id="KW-1185">Reference proteome</keyword>
<keyword evidence="1" id="KW-0812">Transmembrane</keyword>
<evidence type="ECO:0000313" key="2">
    <source>
        <dbReference type="EMBL" id="ARB11260.1"/>
    </source>
</evidence>
<evidence type="ECO:0008006" key="4">
    <source>
        <dbReference type="Google" id="ProtNLM"/>
    </source>
</evidence>
<keyword evidence="1" id="KW-0472">Membrane</keyword>
<sequence>MSHESAAMVADMALRSAPPVVVSSLSVFGVSLPVLVQIGTLIYLGIMISYTLTKWFKGR</sequence>
<feature type="transmembrane region" description="Helical" evidence="1">
    <location>
        <begin position="20"/>
        <end position="53"/>
    </location>
</feature>
<accession>A0A1W5SC53</accession>
<dbReference type="EMBL" id="KY626176">
    <property type="protein sequence ID" value="ARB11260.1"/>
    <property type="molecule type" value="Genomic_DNA"/>
</dbReference>
<keyword evidence="1" id="KW-1133">Transmembrane helix</keyword>
<name>A0A1W5SC53_9CAUD</name>
<dbReference type="GeneID" id="54980184"/>
<dbReference type="KEGG" id="vg:54980184"/>
<proteinExistence type="predicted"/>
<dbReference type="Proteomes" id="UP000224896">
    <property type="component" value="Segment"/>
</dbReference>
<evidence type="ECO:0000256" key="1">
    <source>
        <dbReference type="SAM" id="Phobius"/>
    </source>
</evidence>
<evidence type="ECO:0000313" key="3">
    <source>
        <dbReference type="Proteomes" id="UP000224896"/>
    </source>
</evidence>
<protein>
    <recommendedName>
        <fullName evidence="4">Holin</fullName>
    </recommendedName>
</protein>
<reference evidence="3" key="1">
    <citation type="submission" date="2017-02" db="EMBL/GenBank/DDBJ databases">
        <authorList>
            <person name="Lucas-Elio P."/>
            <person name="Silas S."/>
            <person name="Fire A.Z."/>
            <person name="Sanchez-Amat A."/>
        </authorList>
    </citation>
    <scope>NUCLEOTIDE SEQUENCE [LARGE SCALE GENOMIC DNA]</scope>
</reference>